<proteinExistence type="inferred from homology"/>
<feature type="signal peptide" evidence="6">
    <location>
        <begin position="1"/>
        <end position="21"/>
    </location>
</feature>
<dbReference type="Proteomes" id="UP000694727">
    <property type="component" value="Unplaced"/>
</dbReference>
<dbReference type="PROSITE" id="PS00290">
    <property type="entry name" value="IG_MHC"/>
    <property type="match status" value="1"/>
</dbReference>
<keyword evidence="1 6" id="KW-0732">Signal</keyword>
<dbReference type="CDD" id="cd05740">
    <property type="entry name" value="IgI_hCEACAM_2_4_6_like"/>
    <property type="match status" value="1"/>
</dbReference>
<evidence type="ECO:0000256" key="5">
    <source>
        <dbReference type="SAM" id="Phobius"/>
    </source>
</evidence>
<dbReference type="Gene3D" id="2.60.40.10">
    <property type="entry name" value="Immunoglobulins"/>
    <property type="match status" value="3"/>
</dbReference>
<keyword evidence="5" id="KW-1133">Transmembrane helix</keyword>
<accession>A0A8D0V1A2</accession>
<feature type="transmembrane region" description="Helical" evidence="5">
    <location>
        <begin position="328"/>
        <end position="352"/>
    </location>
</feature>
<evidence type="ECO:0000256" key="3">
    <source>
        <dbReference type="ARBA" id="ARBA00023319"/>
    </source>
</evidence>
<dbReference type="Pfam" id="PF07686">
    <property type="entry name" value="V-set"/>
    <property type="match status" value="1"/>
</dbReference>
<dbReference type="SMART" id="SM00409">
    <property type="entry name" value="IG"/>
    <property type="match status" value="3"/>
</dbReference>
<comment type="similarity">
    <text evidence="4">Belongs to the immunoglobulin superfamily. CEA family.</text>
</comment>
<dbReference type="SMART" id="SM00408">
    <property type="entry name" value="IGc2"/>
    <property type="match status" value="2"/>
</dbReference>
<feature type="domain" description="Ig-like" evidence="7">
    <location>
        <begin position="224"/>
        <end position="313"/>
    </location>
</feature>
<dbReference type="InterPro" id="IPR007110">
    <property type="entry name" value="Ig-like_dom"/>
</dbReference>
<dbReference type="InterPro" id="IPR013783">
    <property type="entry name" value="Ig-like_fold"/>
</dbReference>
<keyword evidence="5" id="KW-0812">Transmembrane</keyword>
<dbReference type="InterPro" id="IPR003599">
    <property type="entry name" value="Ig_sub"/>
</dbReference>
<dbReference type="InterPro" id="IPR003006">
    <property type="entry name" value="Ig/MHC_CS"/>
</dbReference>
<dbReference type="Pfam" id="PF13927">
    <property type="entry name" value="Ig_3"/>
    <property type="match status" value="2"/>
</dbReference>
<evidence type="ECO:0000259" key="7">
    <source>
        <dbReference type="PROSITE" id="PS50835"/>
    </source>
</evidence>
<dbReference type="SMR" id="A0A8D0V1A2"/>
<evidence type="ECO:0000313" key="8">
    <source>
        <dbReference type="Ensembl" id="ENSSSCP00025044934.1"/>
    </source>
</evidence>
<dbReference type="OMA" id="WENSENY"/>
<keyword evidence="3" id="KW-0393">Immunoglobulin domain</keyword>
<protein>
    <recommendedName>
        <fullName evidence="7">Ig-like domain-containing protein</fullName>
    </recommendedName>
</protein>
<keyword evidence="2" id="KW-0325">Glycoprotein</keyword>
<reference evidence="8" key="1">
    <citation type="submission" date="2025-08" db="UniProtKB">
        <authorList>
            <consortium name="Ensembl"/>
        </authorList>
    </citation>
    <scope>IDENTIFICATION</scope>
</reference>
<dbReference type="InterPro" id="IPR036179">
    <property type="entry name" value="Ig-like_dom_sf"/>
</dbReference>
<name>A0A8D0V1A2_PIG</name>
<evidence type="ECO:0000313" key="9">
    <source>
        <dbReference type="Proteomes" id="UP000694727"/>
    </source>
</evidence>
<dbReference type="InterPro" id="IPR013106">
    <property type="entry name" value="Ig_V-set"/>
</dbReference>
<feature type="domain" description="Ig-like" evidence="7">
    <location>
        <begin position="133"/>
        <end position="220"/>
    </location>
</feature>
<evidence type="ECO:0000256" key="6">
    <source>
        <dbReference type="SAM" id="SignalP"/>
    </source>
</evidence>
<organism evidence="8 9">
    <name type="scientific">Sus scrofa</name>
    <name type="common">Pig</name>
    <dbReference type="NCBI Taxonomy" id="9823"/>
    <lineage>
        <taxon>Eukaryota</taxon>
        <taxon>Metazoa</taxon>
        <taxon>Chordata</taxon>
        <taxon>Craniata</taxon>
        <taxon>Vertebrata</taxon>
        <taxon>Euteleostomi</taxon>
        <taxon>Mammalia</taxon>
        <taxon>Eutheria</taxon>
        <taxon>Laurasiatheria</taxon>
        <taxon>Artiodactyla</taxon>
        <taxon>Suina</taxon>
        <taxon>Suidae</taxon>
        <taxon>Sus</taxon>
    </lineage>
</organism>
<sequence>MISLSSLLGSLLTFWNLPTTAQITIESVPFNAVEGTSVLLLVHNVTENILDYCWYKGERVETNQLIASCRVDAQANTPGPAQSSQETIYPNGSLLFQKVAQSDTGNYYTLLATKRDNQTESVTGQLRVYPVLPRPVITSNNPNLVEHKDTVVLTCEPETQHTTYRWWINNQSLPSSTRLDLSKDNRTLALVSIKRNDAGPYECETQNPGSAACSDPFTLNVIHPVAKPIVEANSTTVTEHEDTVVLKCLTNDTGVAISWFFNGQSLLLTERMELSQDNGTLTIEPVRREDAGHYQCEASHLGNSSKSDPLRLDVKCKKKTCPTFSVEVIILIVIGVLVRVALVATLGCCVFLTRIRRYDGIS</sequence>
<feature type="chain" id="PRO_5046017738" description="Ig-like domain-containing protein" evidence="6">
    <location>
        <begin position="22"/>
        <end position="362"/>
    </location>
</feature>
<evidence type="ECO:0000256" key="2">
    <source>
        <dbReference type="ARBA" id="ARBA00023180"/>
    </source>
</evidence>
<dbReference type="InterPro" id="IPR003598">
    <property type="entry name" value="Ig_sub2"/>
</dbReference>
<evidence type="ECO:0000256" key="1">
    <source>
        <dbReference type="ARBA" id="ARBA00022729"/>
    </source>
</evidence>
<dbReference type="SUPFAM" id="SSF48726">
    <property type="entry name" value="Immunoglobulin"/>
    <property type="match status" value="3"/>
</dbReference>
<evidence type="ECO:0000256" key="4">
    <source>
        <dbReference type="ARBA" id="ARBA00038222"/>
    </source>
</evidence>
<dbReference type="Ensembl" id="ENSSSCT00025101650.1">
    <property type="protein sequence ID" value="ENSSSCP00025044934.1"/>
    <property type="gene ID" value="ENSSSCG00025073788.1"/>
</dbReference>
<dbReference type="PANTHER" id="PTHR44427">
    <property type="entry name" value="CARCINOEMBRYONIC ANTIGEN-RELATED CELL ADHESION MOLECULE 19"/>
    <property type="match status" value="1"/>
</dbReference>
<dbReference type="AlphaFoldDB" id="A0A8D0V1A2"/>
<dbReference type="CDD" id="cd05774">
    <property type="entry name" value="IgV_CEACAM_D1"/>
    <property type="match status" value="1"/>
</dbReference>
<dbReference type="InterPro" id="IPR050831">
    <property type="entry name" value="CEA_cell_adhesion"/>
</dbReference>
<dbReference type="PROSITE" id="PS50835">
    <property type="entry name" value="IG_LIKE"/>
    <property type="match status" value="2"/>
</dbReference>
<keyword evidence="5" id="KW-0472">Membrane</keyword>
<dbReference type="PANTHER" id="PTHR44427:SF1">
    <property type="entry name" value="CARCINOEMBRYONIC ANTIGEN-RELATED CELL ADHESION MOLECULE 1"/>
    <property type="match status" value="1"/>
</dbReference>